<evidence type="ECO:0000256" key="3">
    <source>
        <dbReference type="ARBA" id="ARBA00022475"/>
    </source>
</evidence>
<evidence type="ECO:0000313" key="12">
    <source>
        <dbReference type="EMBL" id="KAJ6639523.1"/>
    </source>
</evidence>
<dbReference type="PRINTS" id="PR00237">
    <property type="entry name" value="GPCRRHODOPSN"/>
</dbReference>
<protein>
    <submittedName>
        <fullName evidence="12">Octopamine receptor beta-2R</fullName>
    </submittedName>
</protein>
<dbReference type="GO" id="GO:0005886">
    <property type="term" value="C:plasma membrane"/>
    <property type="evidence" value="ECO:0007669"/>
    <property type="project" value="UniProtKB-SubCell"/>
</dbReference>
<keyword evidence="4 10" id="KW-0812">Transmembrane</keyword>
<dbReference type="GO" id="GO:0043410">
    <property type="term" value="P:positive regulation of MAPK cascade"/>
    <property type="evidence" value="ECO:0007669"/>
    <property type="project" value="TreeGrafter"/>
</dbReference>
<dbReference type="Pfam" id="PF00001">
    <property type="entry name" value="7tm_1"/>
    <property type="match status" value="1"/>
</dbReference>
<evidence type="ECO:0000256" key="8">
    <source>
        <dbReference type="ARBA" id="ARBA00023170"/>
    </source>
</evidence>
<keyword evidence="3" id="KW-1003">Cell membrane</keyword>
<evidence type="ECO:0000256" key="10">
    <source>
        <dbReference type="SAM" id="Phobius"/>
    </source>
</evidence>
<name>A0A9Q0S112_9DIPT</name>
<feature type="domain" description="G-protein coupled receptors family 1 profile" evidence="11">
    <location>
        <begin position="1"/>
        <end position="260"/>
    </location>
</feature>
<gene>
    <name evidence="12" type="ORF">Bhyg_12269</name>
</gene>
<comment type="similarity">
    <text evidence="2">Belongs to the G-protein coupled receptor 1 family.</text>
</comment>
<dbReference type="EMBL" id="WJQU01000003">
    <property type="protein sequence ID" value="KAJ6639523.1"/>
    <property type="molecule type" value="Genomic_DNA"/>
</dbReference>
<evidence type="ECO:0000256" key="7">
    <source>
        <dbReference type="ARBA" id="ARBA00023136"/>
    </source>
</evidence>
<evidence type="ECO:0000256" key="9">
    <source>
        <dbReference type="ARBA" id="ARBA00023224"/>
    </source>
</evidence>
<keyword evidence="5 10" id="KW-1133">Transmembrane helix</keyword>
<dbReference type="InterPro" id="IPR017452">
    <property type="entry name" value="GPCR_Rhodpsn_7TM"/>
</dbReference>
<evidence type="ECO:0000313" key="13">
    <source>
        <dbReference type="Proteomes" id="UP001151699"/>
    </source>
</evidence>
<evidence type="ECO:0000256" key="1">
    <source>
        <dbReference type="ARBA" id="ARBA00004651"/>
    </source>
</evidence>
<keyword evidence="8 12" id="KW-0675">Receptor</keyword>
<dbReference type="OrthoDB" id="5957871at2759"/>
<dbReference type="Proteomes" id="UP001151699">
    <property type="component" value="Chromosome X"/>
</dbReference>
<dbReference type="PROSITE" id="PS50262">
    <property type="entry name" value="G_PROTEIN_RECEP_F1_2"/>
    <property type="match status" value="1"/>
</dbReference>
<dbReference type="SUPFAM" id="SSF81321">
    <property type="entry name" value="Family A G protein-coupled receptor-like"/>
    <property type="match status" value="1"/>
</dbReference>
<feature type="transmembrane region" description="Helical" evidence="10">
    <location>
        <begin position="206"/>
        <end position="227"/>
    </location>
</feature>
<dbReference type="InterPro" id="IPR000276">
    <property type="entry name" value="GPCR_Rhodpsn"/>
</dbReference>
<dbReference type="Gene3D" id="1.20.1070.10">
    <property type="entry name" value="Rhodopsin 7-helix transmembrane proteins"/>
    <property type="match status" value="1"/>
</dbReference>
<keyword evidence="7 10" id="KW-0472">Membrane</keyword>
<feature type="transmembrane region" description="Helical" evidence="10">
    <location>
        <begin position="60"/>
        <end position="85"/>
    </location>
</feature>
<feature type="transmembrane region" description="Helical" evidence="10">
    <location>
        <begin position="239"/>
        <end position="263"/>
    </location>
</feature>
<comment type="caution">
    <text evidence="12">The sequence shown here is derived from an EMBL/GenBank/DDBJ whole genome shotgun (WGS) entry which is preliminary data.</text>
</comment>
<keyword evidence="13" id="KW-1185">Reference proteome</keyword>
<reference evidence="12" key="1">
    <citation type="submission" date="2022-07" db="EMBL/GenBank/DDBJ databases">
        <authorList>
            <person name="Trinca V."/>
            <person name="Uliana J.V.C."/>
            <person name="Torres T.T."/>
            <person name="Ward R.J."/>
            <person name="Monesi N."/>
        </authorList>
    </citation>
    <scope>NUCLEOTIDE SEQUENCE</scope>
    <source>
        <strain evidence="12">HSMRA1968</strain>
        <tissue evidence="12">Whole embryos</tissue>
    </source>
</reference>
<evidence type="ECO:0000256" key="2">
    <source>
        <dbReference type="ARBA" id="ARBA00010663"/>
    </source>
</evidence>
<evidence type="ECO:0000256" key="5">
    <source>
        <dbReference type="ARBA" id="ARBA00022989"/>
    </source>
</evidence>
<evidence type="ECO:0000259" key="11">
    <source>
        <dbReference type="PROSITE" id="PS50262"/>
    </source>
</evidence>
<sequence>MYYSDVLEIVITNYFVISLAMADIMVAMMAMTFNFSVQVTGRYYAIVKPLKYPMTITKRVVAVMILNTWISPALLSFIPIFFGWYTTEEHKKFIARHPECCIFEVNKIYAVVSSSISFWIPCTIMISTYLAIFREANRQEKQLAMRQGNAMLMHRHSSSGGGNNGEALSGSGSSKTLTLHEVDQEHTPTKDRHLIKMKREHKAARTLGIIMGVFLLCWLPFFLWYLITTLCGDACPYPQVLVTILFWIGYFNSTLNPLIYAYFNRDFREAFKSTLQCLFCNWWKRGRFPMELDVRRSSLRYDSRAKSVYSESYLKSHHQQRRTSDLLTESL</sequence>
<keyword evidence="9" id="KW-0807">Transducer</keyword>
<accession>A0A9Q0S112</accession>
<dbReference type="GO" id="GO:0071880">
    <property type="term" value="P:adenylate cyclase-activating adrenergic receptor signaling pathway"/>
    <property type="evidence" value="ECO:0007669"/>
    <property type="project" value="TreeGrafter"/>
</dbReference>
<feature type="transmembrane region" description="Helical" evidence="10">
    <location>
        <begin position="108"/>
        <end position="132"/>
    </location>
</feature>
<comment type="subcellular location">
    <subcellularLocation>
        <location evidence="1">Cell membrane</location>
        <topology evidence="1">Multi-pass membrane protein</topology>
    </subcellularLocation>
</comment>
<feature type="transmembrane region" description="Helical" evidence="10">
    <location>
        <begin position="14"/>
        <end position="39"/>
    </location>
</feature>
<evidence type="ECO:0000256" key="6">
    <source>
        <dbReference type="ARBA" id="ARBA00023040"/>
    </source>
</evidence>
<dbReference type="GO" id="GO:0004989">
    <property type="term" value="F:octopamine receptor activity"/>
    <property type="evidence" value="ECO:0007669"/>
    <property type="project" value="TreeGrafter"/>
</dbReference>
<dbReference type="PANTHER" id="PTHR24248:SF187">
    <property type="entry name" value="OCTOPAMINE RECEPTOR BETA-2R"/>
    <property type="match status" value="1"/>
</dbReference>
<evidence type="ECO:0000256" key="4">
    <source>
        <dbReference type="ARBA" id="ARBA00022692"/>
    </source>
</evidence>
<keyword evidence="6" id="KW-0297">G-protein coupled receptor</keyword>
<dbReference type="PANTHER" id="PTHR24248">
    <property type="entry name" value="ADRENERGIC RECEPTOR-RELATED G-PROTEIN COUPLED RECEPTOR"/>
    <property type="match status" value="1"/>
</dbReference>
<organism evidence="12 13">
    <name type="scientific">Pseudolycoriella hygida</name>
    <dbReference type="NCBI Taxonomy" id="35572"/>
    <lineage>
        <taxon>Eukaryota</taxon>
        <taxon>Metazoa</taxon>
        <taxon>Ecdysozoa</taxon>
        <taxon>Arthropoda</taxon>
        <taxon>Hexapoda</taxon>
        <taxon>Insecta</taxon>
        <taxon>Pterygota</taxon>
        <taxon>Neoptera</taxon>
        <taxon>Endopterygota</taxon>
        <taxon>Diptera</taxon>
        <taxon>Nematocera</taxon>
        <taxon>Sciaroidea</taxon>
        <taxon>Sciaridae</taxon>
        <taxon>Pseudolycoriella</taxon>
    </lineage>
</organism>
<proteinExistence type="inferred from homology"/>
<dbReference type="AlphaFoldDB" id="A0A9Q0S112"/>